<dbReference type="PANTHER" id="PTHR47718:SF5">
    <property type="entry name" value="PROTEIN FAR1-RELATED SEQUENCE 8-LIKE"/>
    <property type="match status" value="1"/>
</dbReference>
<dbReference type="AlphaFoldDB" id="A0A453EG13"/>
<reference evidence="6" key="2">
    <citation type="journal article" date="2017" name="Nat. Plants">
        <title>The Aegilops tauschii genome reveals multiple impacts of transposons.</title>
        <authorList>
            <person name="Zhao G."/>
            <person name="Zou C."/>
            <person name="Li K."/>
            <person name="Wang K."/>
            <person name="Li T."/>
            <person name="Gao L."/>
            <person name="Zhang X."/>
            <person name="Wang H."/>
            <person name="Yang Z."/>
            <person name="Liu X."/>
            <person name="Jiang W."/>
            <person name="Mao L."/>
            <person name="Kong X."/>
            <person name="Jiao Y."/>
            <person name="Jia J."/>
        </authorList>
    </citation>
    <scope>NUCLEOTIDE SEQUENCE [LARGE SCALE GENOMIC DNA]</scope>
    <source>
        <strain evidence="6">cv. AL8/78</strain>
    </source>
</reference>
<accession>A0A453EG13</accession>
<feature type="domain" description="MULE transposase" evidence="4">
    <location>
        <begin position="438"/>
        <end position="536"/>
    </location>
</feature>
<dbReference type="Proteomes" id="UP000015105">
    <property type="component" value="Chromosome 3D"/>
</dbReference>
<feature type="domain" description="FAR1" evidence="3">
    <location>
        <begin position="207"/>
        <end position="316"/>
    </location>
</feature>
<sequence>MNMSYTQMLLAAESEDPLFGSPHTEYYPVGAENETFMVTGRNTRLGELVDMDNPESSNYIEQDDPSNWINNQRDFQEADLALQTVTWDDGVPAPGAELLQALGICPGDNQNEDNTCSEHSDTDPSAFNRELVVAEEDANQVVAGHGDEHGDNESVDDDVNQFSPDDIDNFLENDSVLAAQTCSQEVRSRHVPQMGMDFETSKAAQAFYKSYSCLCGFAVRKASNYCGQTSTGGGESRCIFRCNRSGKVLDEEQKEAKRKQRKERWQERTGKLAPETRKRKRNVIDVTGCQAKLVVSKKNGRWFITDINLEHNHELSPPDESKFLRSHKQMTDEEKLLVRTLNSAKLPTRKIMDILSFLRHGPLPYTKKYVTNVRASIRKENDGNDMMQLLDYFRNKQAEDPRYYYKFKVHPQKPSKVLCIFWADGYSRKMYDLYGDSLSFDTTYKTNKYNLPFAPFVGVFGHGQNCLFACAIIQDETINTFIWLFQTFLECMGRKQPRTVITDQDTSMKEAVPEEAVPEVFNLSKHRNCLFHVKKKAEEKCCRTFVTKGDLHADFTDIVHNSLTVAEFEKLWQEMVQKYDIGAVNYFKIMWKERRRWAPVYFKTDFLPLLHSTSRSEGMNAIFKDNVASTDNVISFMTEYEKISERIQDMEREQDSLTRTTKPTFWVHNELEIQASRMYNRQIFYQF</sequence>
<dbReference type="OrthoDB" id="687512at2759"/>
<evidence type="ECO:0000313" key="5">
    <source>
        <dbReference type="EnsemblPlants" id="AET3Gv20330000.14"/>
    </source>
</evidence>
<dbReference type="Gramene" id="AET3Gv20330000.14">
    <property type="protein sequence ID" value="AET3Gv20330000.14"/>
    <property type="gene ID" value="AET3Gv20330000"/>
</dbReference>
<protein>
    <submittedName>
        <fullName evidence="5">Uncharacterized protein</fullName>
    </submittedName>
</protein>
<dbReference type="Pfam" id="PF03101">
    <property type="entry name" value="FAR1"/>
    <property type="match status" value="1"/>
</dbReference>
<reference evidence="5" key="3">
    <citation type="journal article" date="2017" name="Nature">
        <title>Genome sequence of the progenitor of the wheat D genome Aegilops tauschii.</title>
        <authorList>
            <person name="Luo M.C."/>
            <person name="Gu Y.Q."/>
            <person name="Puiu D."/>
            <person name="Wang H."/>
            <person name="Twardziok S.O."/>
            <person name="Deal K.R."/>
            <person name="Huo N."/>
            <person name="Zhu T."/>
            <person name="Wang L."/>
            <person name="Wang Y."/>
            <person name="McGuire P.E."/>
            <person name="Liu S."/>
            <person name="Long H."/>
            <person name="Ramasamy R.K."/>
            <person name="Rodriguez J.C."/>
            <person name="Van S.L."/>
            <person name="Yuan L."/>
            <person name="Wang Z."/>
            <person name="Xia Z."/>
            <person name="Xiao L."/>
            <person name="Anderson O.D."/>
            <person name="Ouyang S."/>
            <person name="Liang Y."/>
            <person name="Zimin A.V."/>
            <person name="Pertea G."/>
            <person name="Qi P."/>
            <person name="Bennetzen J.L."/>
            <person name="Dai X."/>
            <person name="Dawson M.W."/>
            <person name="Muller H.G."/>
            <person name="Kugler K."/>
            <person name="Rivarola-Duarte L."/>
            <person name="Spannagl M."/>
            <person name="Mayer K.F.X."/>
            <person name="Lu F.H."/>
            <person name="Bevan M.W."/>
            <person name="Leroy P."/>
            <person name="Li P."/>
            <person name="You F.M."/>
            <person name="Sun Q."/>
            <person name="Liu Z."/>
            <person name="Lyons E."/>
            <person name="Wicker T."/>
            <person name="Salzberg S.L."/>
            <person name="Devos K.M."/>
            <person name="Dvorak J."/>
        </authorList>
    </citation>
    <scope>NUCLEOTIDE SEQUENCE [LARGE SCALE GENOMIC DNA]</scope>
    <source>
        <strain evidence="5">cv. AL8/78</strain>
    </source>
</reference>
<feature type="compositionally biased region" description="Basic and acidic residues" evidence="2">
    <location>
        <begin position="263"/>
        <end position="274"/>
    </location>
</feature>
<feature type="coiled-coil region" evidence="1">
    <location>
        <begin position="633"/>
        <end position="660"/>
    </location>
</feature>
<dbReference type="Gramene" id="AET3Gv20330000.15">
    <property type="protein sequence ID" value="AET3Gv20330000.15"/>
    <property type="gene ID" value="AET3Gv20330000"/>
</dbReference>
<dbReference type="InterPro" id="IPR018289">
    <property type="entry name" value="MULE_transposase_dom"/>
</dbReference>
<name>A0A453EG13_AEGTS</name>
<dbReference type="PANTHER" id="PTHR47718">
    <property type="entry name" value="OS01G0519700 PROTEIN"/>
    <property type="match status" value="1"/>
</dbReference>
<dbReference type="EnsemblPlants" id="AET3Gv20330000.14">
    <property type="protein sequence ID" value="AET3Gv20330000.14"/>
    <property type="gene ID" value="AET3Gv20330000"/>
</dbReference>
<reference evidence="5" key="5">
    <citation type="journal article" date="2021" name="G3 (Bethesda)">
        <title>Aegilops tauschii genome assembly Aet v5.0 features greater sequence contiguity and improved annotation.</title>
        <authorList>
            <person name="Wang L."/>
            <person name="Zhu T."/>
            <person name="Rodriguez J.C."/>
            <person name="Deal K.R."/>
            <person name="Dubcovsky J."/>
            <person name="McGuire P.E."/>
            <person name="Lux T."/>
            <person name="Spannagl M."/>
            <person name="Mayer K.F.X."/>
            <person name="Baldrich P."/>
            <person name="Meyers B.C."/>
            <person name="Huo N."/>
            <person name="Gu Y.Q."/>
            <person name="Zhou H."/>
            <person name="Devos K.M."/>
            <person name="Bennetzen J.L."/>
            <person name="Unver T."/>
            <person name="Budak H."/>
            <person name="Gulick P.J."/>
            <person name="Galiba G."/>
            <person name="Kalapos B."/>
            <person name="Nelson D.R."/>
            <person name="Li P."/>
            <person name="You F.M."/>
            <person name="Luo M.C."/>
            <person name="Dvorak J."/>
        </authorList>
    </citation>
    <scope>NUCLEOTIDE SEQUENCE [LARGE SCALE GENOMIC DNA]</scope>
    <source>
        <strain evidence="5">cv. AL8/78</strain>
    </source>
</reference>
<proteinExistence type="predicted"/>
<evidence type="ECO:0000313" key="6">
    <source>
        <dbReference type="Proteomes" id="UP000015105"/>
    </source>
</evidence>
<dbReference type="InterPro" id="IPR004330">
    <property type="entry name" value="FAR1_DNA_bnd_dom"/>
</dbReference>
<dbReference type="GeneID" id="109776803"/>
<evidence type="ECO:0000256" key="1">
    <source>
        <dbReference type="SAM" id="Coils"/>
    </source>
</evidence>
<dbReference type="RefSeq" id="XP_020191049.1">
    <property type="nucleotide sequence ID" value="XM_020335460.4"/>
</dbReference>
<organism evidence="5 6">
    <name type="scientific">Aegilops tauschii subsp. strangulata</name>
    <name type="common">Goatgrass</name>
    <dbReference type="NCBI Taxonomy" id="200361"/>
    <lineage>
        <taxon>Eukaryota</taxon>
        <taxon>Viridiplantae</taxon>
        <taxon>Streptophyta</taxon>
        <taxon>Embryophyta</taxon>
        <taxon>Tracheophyta</taxon>
        <taxon>Spermatophyta</taxon>
        <taxon>Magnoliopsida</taxon>
        <taxon>Liliopsida</taxon>
        <taxon>Poales</taxon>
        <taxon>Poaceae</taxon>
        <taxon>BOP clade</taxon>
        <taxon>Pooideae</taxon>
        <taxon>Triticodae</taxon>
        <taxon>Triticeae</taxon>
        <taxon>Triticinae</taxon>
        <taxon>Aegilops</taxon>
    </lineage>
</organism>
<keyword evidence="1" id="KW-0175">Coiled coil</keyword>
<evidence type="ECO:0000259" key="3">
    <source>
        <dbReference type="Pfam" id="PF03101"/>
    </source>
</evidence>
<feature type="region of interest" description="Disordered" evidence="2">
    <location>
        <begin position="251"/>
        <end position="274"/>
    </location>
</feature>
<reference evidence="6" key="1">
    <citation type="journal article" date="2014" name="Science">
        <title>Ancient hybridizations among the ancestral genomes of bread wheat.</title>
        <authorList>
            <consortium name="International Wheat Genome Sequencing Consortium,"/>
            <person name="Marcussen T."/>
            <person name="Sandve S.R."/>
            <person name="Heier L."/>
            <person name="Spannagl M."/>
            <person name="Pfeifer M."/>
            <person name="Jakobsen K.S."/>
            <person name="Wulff B.B."/>
            <person name="Steuernagel B."/>
            <person name="Mayer K.F."/>
            <person name="Olsen O.A."/>
        </authorList>
    </citation>
    <scope>NUCLEOTIDE SEQUENCE [LARGE SCALE GENOMIC DNA]</scope>
    <source>
        <strain evidence="6">cv. AL8/78</strain>
    </source>
</reference>
<dbReference type="EnsemblPlants" id="AET3Gv20330000.15">
    <property type="protein sequence ID" value="AET3Gv20330000.15"/>
    <property type="gene ID" value="AET3Gv20330000"/>
</dbReference>
<evidence type="ECO:0000259" key="4">
    <source>
        <dbReference type="Pfam" id="PF10551"/>
    </source>
</evidence>
<keyword evidence="6" id="KW-1185">Reference proteome</keyword>
<dbReference type="Pfam" id="PF10551">
    <property type="entry name" value="MULE"/>
    <property type="match status" value="1"/>
</dbReference>
<reference evidence="5" key="4">
    <citation type="submission" date="2019-03" db="UniProtKB">
        <authorList>
            <consortium name="EnsemblPlants"/>
        </authorList>
    </citation>
    <scope>IDENTIFICATION</scope>
</reference>
<evidence type="ECO:0000256" key="2">
    <source>
        <dbReference type="SAM" id="MobiDB-lite"/>
    </source>
</evidence>
<dbReference type="STRING" id="200361.A0A453EG13"/>
<dbReference type="KEGG" id="ats:109776803"/>